<keyword evidence="1" id="KW-0472">Membrane</keyword>
<name>A0A4V6MCV3_9MICO</name>
<accession>A0A4V6MCV3</accession>
<proteinExistence type="predicted"/>
<sequence>MVTRVLAWVVGILLGGLYVYATVTGVGNLTGMLGLSGALGTGLSVSGWIWLVFGVAMPLILLAAALLLGRGRRAGIRILLLAAGIAVIAVLQLDLMHVIPESSYFA</sequence>
<keyword evidence="1" id="KW-1133">Transmembrane helix</keyword>
<evidence type="ECO:0000256" key="1">
    <source>
        <dbReference type="SAM" id="Phobius"/>
    </source>
</evidence>
<evidence type="ECO:0000313" key="2">
    <source>
        <dbReference type="EMBL" id="RZT65869.1"/>
    </source>
</evidence>
<organism evidence="2 3">
    <name type="scientific">Leucobacter luti</name>
    <dbReference type="NCBI Taxonomy" id="340320"/>
    <lineage>
        <taxon>Bacteria</taxon>
        <taxon>Bacillati</taxon>
        <taxon>Actinomycetota</taxon>
        <taxon>Actinomycetes</taxon>
        <taxon>Micrococcales</taxon>
        <taxon>Microbacteriaceae</taxon>
        <taxon>Leucobacter</taxon>
    </lineage>
</organism>
<protein>
    <submittedName>
        <fullName evidence="2">Uncharacterized protein</fullName>
    </submittedName>
</protein>
<evidence type="ECO:0000313" key="3">
    <source>
        <dbReference type="Proteomes" id="UP000291832"/>
    </source>
</evidence>
<comment type="caution">
    <text evidence="2">The sequence shown here is derived from an EMBL/GenBank/DDBJ whole genome shotgun (WGS) entry which is preliminary data.</text>
</comment>
<keyword evidence="1" id="KW-0812">Transmembrane</keyword>
<feature type="transmembrane region" description="Helical" evidence="1">
    <location>
        <begin position="79"/>
        <end position="99"/>
    </location>
</feature>
<keyword evidence="3" id="KW-1185">Reference proteome</keyword>
<reference evidence="2 3" key="1">
    <citation type="journal article" date="2015" name="Stand. Genomic Sci.">
        <title>Genomic Encyclopedia of Bacterial and Archaeal Type Strains, Phase III: the genomes of soil and plant-associated and newly described type strains.</title>
        <authorList>
            <person name="Whitman W.B."/>
            <person name="Woyke T."/>
            <person name="Klenk H.P."/>
            <person name="Zhou Y."/>
            <person name="Lilburn T.G."/>
            <person name="Beck B.J."/>
            <person name="De Vos P."/>
            <person name="Vandamme P."/>
            <person name="Eisen J.A."/>
            <person name="Garrity G."/>
            <person name="Hugenholtz P."/>
            <person name="Kyrpides N.C."/>
        </authorList>
    </citation>
    <scope>NUCLEOTIDE SEQUENCE [LARGE SCALE GENOMIC DNA]</scope>
    <source>
        <strain evidence="2 3">RF6</strain>
    </source>
</reference>
<dbReference type="EMBL" id="SHKI01000004">
    <property type="protein sequence ID" value="RZT65869.1"/>
    <property type="molecule type" value="Genomic_DNA"/>
</dbReference>
<dbReference type="RefSeq" id="WP_130453527.1">
    <property type="nucleotide sequence ID" value="NZ_QYAG01000001.1"/>
</dbReference>
<dbReference type="Proteomes" id="UP000291832">
    <property type="component" value="Unassembled WGS sequence"/>
</dbReference>
<gene>
    <name evidence="2" type="ORF">EV139_1290</name>
</gene>
<feature type="transmembrane region" description="Helical" evidence="1">
    <location>
        <begin position="45"/>
        <end position="67"/>
    </location>
</feature>
<dbReference type="AlphaFoldDB" id="A0A4V6MCV3"/>